<protein>
    <submittedName>
        <fullName evidence="2">Uncharacterized protein</fullName>
    </submittedName>
</protein>
<feature type="region of interest" description="Disordered" evidence="1">
    <location>
        <begin position="135"/>
        <end position="164"/>
    </location>
</feature>
<dbReference type="EMBL" id="JABDTM020026627">
    <property type="protein sequence ID" value="KAH0811704.1"/>
    <property type="molecule type" value="Genomic_DNA"/>
</dbReference>
<reference evidence="2" key="2">
    <citation type="submission" date="2021-08" db="EMBL/GenBank/DDBJ databases">
        <authorList>
            <person name="Eriksson T."/>
        </authorList>
    </citation>
    <scope>NUCLEOTIDE SEQUENCE</scope>
    <source>
        <strain evidence="2">Stoneville</strain>
        <tissue evidence="2">Whole head</tissue>
    </source>
</reference>
<gene>
    <name evidence="2" type="ORF">GEV33_011085</name>
</gene>
<proteinExistence type="predicted"/>
<reference evidence="2" key="1">
    <citation type="journal article" date="2020" name="J Insects Food Feed">
        <title>The yellow mealworm (Tenebrio molitor) genome: a resource for the emerging insects as food and feed industry.</title>
        <authorList>
            <person name="Eriksson T."/>
            <person name="Andere A."/>
            <person name="Kelstrup H."/>
            <person name="Emery V."/>
            <person name="Picard C."/>
        </authorList>
    </citation>
    <scope>NUCLEOTIDE SEQUENCE</scope>
    <source>
        <strain evidence="2">Stoneville</strain>
        <tissue evidence="2">Whole head</tissue>
    </source>
</reference>
<sequence length="416" mass="46650">MNYDRKYLCGGRGNNVQFQARIALQDIPFSLDDKGTDDGQESSKNSRLTGRLRFMNNCAEKQEIKKSKKTGALSPNQFYQGCPVPEGSAININYNRNKDYLILRARRTDAPWGCGGRGGGGKRYMQFWSGGYSDRDGLNSERDGECGGERGRRGSSSGQVLSGGERKSARKLDLFRKFVFIMLHSVRAADVAATREKSTESQVDAGRDFRISKIERDLAGAADTGNEIDSRFSNGKLTYIGIKSMRSRPERERRSFSELFLLSDGQGRRFRDRSRSLFSDFPASDPGNSIPTCQKDQKEIVLTQKFPNVQFSAADPTKGRLNCRSKILSMVISKRPPWQKRLSAARLGEIRDRRVNPSWTWWGGGMNEAVAWLPVTSQRNLLHLGRSNVGGAPVWRLPNCNPFQSISATYETTRNS</sequence>
<feature type="compositionally biased region" description="Basic and acidic residues" evidence="1">
    <location>
        <begin position="135"/>
        <end position="152"/>
    </location>
</feature>
<name>A0A8J6L5G5_TENMO</name>
<comment type="caution">
    <text evidence="2">The sequence shown here is derived from an EMBL/GenBank/DDBJ whole genome shotgun (WGS) entry which is preliminary data.</text>
</comment>
<organism evidence="2 3">
    <name type="scientific">Tenebrio molitor</name>
    <name type="common">Yellow mealworm beetle</name>
    <dbReference type="NCBI Taxonomy" id="7067"/>
    <lineage>
        <taxon>Eukaryota</taxon>
        <taxon>Metazoa</taxon>
        <taxon>Ecdysozoa</taxon>
        <taxon>Arthropoda</taxon>
        <taxon>Hexapoda</taxon>
        <taxon>Insecta</taxon>
        <taxon>Pterygota</taxon>
        <taxon>Neoptera</taxon>
        <taxon>Endopterygota</taxon>
        <taxon>Coleoptera</taxon>
        <taxon>Polyphaga</taxon>
        <taxon>Cucujiformia</taxon>
        <taxon>Tenebrionidae</taxon>
        <taxon>Tenebrio</taxon>
    </lineage>
</organism>
<accession>A0A8J6L5G5</accession>
<feature type="compositionally biased region" description="Low complexity" evidence="1">
    <location>
        <begin position="154"/>
        <end position="163"/>
    </location>
</feature>
<evidence type="ECO:0000256" key="1">
    <source>
        <dbReference type="SAM" id="MobiDB-lite"/>
    </source>
</evidence>
<evidence type="ECO:0000313" key="2">
    <source>
        <dbReference type="EMBL" id="KAH0811704.1"/>
    </source>
</evidence>
<keyword evidence="3" id="KW-1185">Reference proteome</keyword>
<evidence type="ECO:0000313" key="3">
    <source>
        <dbReference type="Proteomes" id="UP000719412"/>
    </source>
</evidence>
<dbReference type="Proteomes" id="UP000719412">
    <property type="component" value="Unassembled WGS sequence"/>
</dbReference>
<dbReference type="AlphaFoldDB" id="A0A8J6L5G5"/>